<proteinExistence type="predicted"/>
<evidence type="ECO:0000313" key="1">
    <source>
        <dbReference type="EMBL" id="CRX36916.1"/>
    </source>
</evidence>
<gene>
    <name evidence="1" type="ORF">HEPPS_01150</name>
</gene>
<keyword evidence="2" id="KW-1185">Reference proteome</keyword>
<reference evidence="2" key="1">
    <citation type="submission" date="2015-05" db="EMBL/GenBank/DDBJ databases">
        <authorList>
            <person name="Collingro A."/>
        </authorList>
    </citation>
    <scope>NUCLEOTIDE SEQUENCE [LARGE SCALE GENOMIC DNA]</scope>
    <source>
        <strain evidence="2">Ps</strain>
    </source>
</reference>
<evidence type="ECO:0000313" key="2">
    <source>
        <dbReference type="Proteomes" id="UP000242141"/>
    </source>
</evidence>
<dbReference type="InterPro" id="IPR035901">
    <property type="entry name" value="GIY-YIG_endonuc_sf"/>
</dbReference>
<sequence>MNSNIKKISGIYRLYLEDKNGVEWSYIGASKNISNRFSVHKMMIRKMLRNKDNLLLRSLQSYTVPAKGASYYKIAIFMIDNNKKVANLKMEVLEEKEFERIEEVEAIEIRYIEKYNSEWRGFNGPHAKQFKYIRSLTEAKYQYNKILFDQYLKLNPDKVKDKKLSVNELFSDPKMIEKVKKSLKKGQLKNFKIYDEKILTIEDILKNEYSRQFKTIEKNLKMGVSPFPTIWFNWKNLDSYFEKNFDLYKNYCDQIIEKKLRDYN</sequence>
<dbReference type="Gene3D" id="3.40.1440.10">
    <property type="entry name" value="GIY-YIG endonuclease"/>
    <property type="match status" value="1"/>
</dbReference>
<dbReference type="EMBL" id="CWGI01000001">
    <property type="protein sequence ID" value="CRX36916.1"/>
    <property type="molecule type" value="Genomic_DNA"/>
</dbReference>
<name>A0A0G7ZMW2_9MOLU</name>
<organism evidence="1 2">
    <name type="scientific">Candidatus Hepatoplasma crinochetorum</name>
    <dbReference type="NCBI Taxonomy" id="295596"/>
    <lineage>
        <taxon>Bacteria</taxon>
        <taxon>Bacillati</taxon>
        <taxon>Mycoplasmatota</taxon>
        <taxon>Mollicutes</taxon>
        <taxon>Candidatus Hepatoplasmataceae</taxon>
        <taxon>Candidatus Hepatoplasma</taxon>
    </lineage>
</organism>
<dbReference type="Proteomes" id="UP000242141">
    <property type="component" value="Unassembled WGS sequence"/>
</dbReference>
<protein>
    <submittedName>
        <fullName evidence="1">| / GIY-YIG catalytic domain protein / 403300:404094 Reverse</fullName>
    </submittedName>
</protein>
<dbReference type="AlphaFoldDB" id="A0A0G7ZMW2"/>
<accession>A0A0G7ZMW2</accession>